<evidence type="ECO:0000313" key="2">
    <source>
        <dbReference type="EMBL" id="OHF01654.1"/>
    </source>
</evidence>
<comment type="caution">
    <text evidence="2">The sequence shown here is derived from an EMBL/GenBank/DDBJ whole genome shotgun (WGS) entry which is preliminary data.</text>
</comment>
<feature type="region of interest" description="Disordered" evidence="1">
    <location>
        <begin position="1"/>
        <end position="54"/>
    </location>
</feature>
<dbReference type="RefSeq" id="XP_022478796.1">
    <property type="nucleotide sequence ID" value="XM_022614794.1"/>
</dbReference>
<keyword evidence="3" id="KW-1185">Reference proteome</keyword>
<protein>
    <submittedName>
        <fullName evidence="2">Uncharacterized protein</fullName>
    </submittedName>
</protein>
<accession>A0A1G4BJQ6</accession>
<gene>
    <name evidence="2" type="ORF">CORC01_03144</name>
</gene>
<dbReference type="EMBL" id="MJBS01000018">
    <property type="protein sequence ID" value="OHF01654.1"/>
    <property type="molecule type" value="Genomic_DNA"/>
</dbReference>
<name>A0A1G4BJQ6_9PEZI</name>
<organism evidence="2 3">
    <name type="scientific">Colletotrichum orchidophilum</name>
    <dbReference type="NCBI Taxonomy" id="1209926"/>
    <lineage>
        <taxon>Eukaryota</taxon>
        <taxon>Fungi</taxon>
        <taxon>Dikarya</taxon>
        <taxon>Ascomycota</taxon>
        <taxon>Pezizomycotina</taxon>
        <taxon>Sordariomycetes</taxon>
        <taxon>Hypocreomycetidae</taxon>
        <taxon>Glomerellales</taxon>
        <taxon>Glomerellaceae</taxon>
        <taxon>Colletotrichum</taxon>
    </lineage>
</organism>
<feature type="non-terminal residue" evidence="2">
    <location>
        <position position="1"/>
    </location>
</feature>
<dbReference type="AlphaFoldDB" id="A0A1G4BJQ6"/>
<dbReference type="GeneID" id="34556304"/>
<sequence length="71" mass="7821">PPRCLPYPKLSRKPPIARPGRLIAKPNRPPSPKAKPFLCRPRRSSTVGLPSTFPLNGGKLHGQFSVRLGTR</sequence>
<evidence type="ECO:0000313" key="3">
    <source>
        <dbReference type="Proteomes" id="UP000176998"/>
    </source>
</evidence>
<dbReference type="Proteomes" id="UP000176998">
    <property type="component" value="Unassembled WGS sequence"/>
</dbReference>
<evidence type="ECO:0000256" key="1">
    <source>
        <dbReference type="SAM" id="MobiDB-lite"/>
    </source>
</evidence>
<reference evidence="2 3" key="1">
    <citation type="submission" date="2016-09" db="EMBL/GenBank/DDBJ databases">
        <authorList>
            <person name="Capua I."/>
            <person name="De Benedictis P."/>
            <person name="Joannis T."/>
            <person name="Lombin L.H."/>
            <person name="Cattoli G."/>
        </authorList>
    </citation>
    <scope>NUCLEOTIDE SEQUENCE [LARGE SCALE GENOMIC DNA]</scope>
    <source>
        <strain evidence="2 3">IMI 309357</strain>
    </source>
</reference>
<proteinExistence type="predicted"/>